<organism evidence="2 3">
    <name type="scientific">Brevibacterium senegalense</name>
    <dbReference type="NCBI Taxonomy" id="1033736"/>
    <lineage>
        <taxon>Bacteria</taxon>
        <taxon>Bacillati</taxon>
        <taxon>Actinomycetota</taxon>
        <taxon>Actinomycetes</taxon>
        <taxon>Micrococcales</taxon>
        <taxon>Brevibacteriaceae</taxon>
        <taxon>Brevibacterium</taxon>
    </lineage>
</organism>
<evidence type="ECO:0000256" key="1">
    <source>
        <dbReference type="SAM" id="MobiDB-lite"/>
    </source>
</evidence>
<proteinExistence type="predicted"/>
<evidence type="ECO:0000313" key="2">
    <source>
        <dbReference type="EMBL" id="HJG79575.1"/>
    </source>
</evidence>
<feature type="compositionally biased region" description="Polar residues" evidence="1">
    <location>
        <begin position="1"/>
        <end position="12"/>
    </location>
</feature>
<reference evidence="2" key="1">
    <citation type="journal article" date="2021" name="PeerJ">
        <title>Extensive microbial diversity within the chicken gut microbiome revealed by metagenomics and culture.</title>
        <authorList>
            <person name="Gilroy R."/>
            <person name="Ravi A."/>
            <person name="Getino M."/>
            <person name="Pursley I."/>
            <person name="Horton D.L."/>
            <person name="Alikhan N.F."/>
            <person name="Baker D."/>
            <person name="Gharbi K."/>
            <person name="Hall N."/>
            <person name="Watson M."/>
            <person name="Adriaenssens E.M."/>
            <person name="Foster-Nyarko E."/>
            <person name="Jarju S."/>
            <person name="Secka A."/>
            <person name="Antonio M."/>
            <person name="Oren A."/>
            <person name="Chaudhuri R.R."/>
            <person name="La Ragione R."/>
            <person name="Hildebrand F."/>
            <person name="Pallen M.J."/>
        </authorList>
    </citation>
    <scope>NUCLEOTIDE SEQUENCE</scope>
    <source>
        <strain evidence="2">ChiGjej5B5-7349</strain>
    </source>
</reference>
<evidence type="ECO:0000313" key="3">
    <source>
        <dbReference type="Proteomes" id="UP000784435"/>
    </source>
</evidence>
<name>A0A921MC46_9MICO</name>
<accession>A0A921MC46</accession>
<gene>
    <name evidence="2" type="ORF">K8V08_04095</name>
</gene>
<protein>
    <submittedName>
        <fullName evidence="2">Uncharacterized protein</fullName>
    </submittedName>
</protein>
<feature type="region of interest" description="Disordered" evidence="1">
    <location>
        <begin position="57"/>
        <end position="103"/>
    </location>
</feature>
<dbReference type="Proteomes" id="UP000784435">
    <property type="component" value="Unassembled WGS sequence"/>
</dbReference>
<dbReference type="AlphaFoldDB" id="A0A921MC46"/>
<feature type="compositionally biased region" description="Polar residues" evidence="1">
    <location>
        <begin position="60"/>
        <end position="69"/>
    </location>
</feature>
<dbReference type="EMBL" id="DYUK01000084">
    <property type="protein sequence ID" value="HJG79575.1"/>
    <property type="molecule type" value="Genomic_DNA"/>
</dbReference>
<sequence>MIVTDSPTTSLPMSAAHPCASTGTDAHPSSPRPTRLLRRLAQSIALQLLEWSADHASPAAHTTATQTAGLSHAQRIRRHHQQRALEAERDRATAHAHMGPLSI</sequence>
<feature type="compositionally biased region" description="Basic and acidic residues" evidence="1">
    <location>
        <begin position="83"/>
        <end position="93"/>
    </location>
</feature>
<comment type="caution">
    <text evidence="2">The sequence shown here is derived from an EMBL/GenBank/DDBJ whole genome shotgun (WGS) entry which is preliminary data.</text>
</comment>
<reference evidence="2" key="2">
    <citation type="submission" date="2021-09" db="EMBL/GenBank/DDBJ databases">
        <authorList>
            <person name="Gilroy R."/>
        </authorList>
    </citation>
    <scope>NUCLEOTIDE SEQUENCE</scope>
    <source>
        <strain evidence="2">ChiGjej5B5-7349</strain>
    </source>
</reference>
<feature type="region of interest" description="Disordered" evidence="1">
    <location>
        <begin position="1"/>
        <end position="33"/>
    </location>
</feature>